<dbReference type="PANTHER" id="PTHR43666">
    <property type="entry name" value="TLDD PROTEIN"/>
    <property type="match status" value="1"/>
</dbReference>
<reference evidence="3" key="1">
    <citation type="submission" date="2017-01" db="EMBL/GenBank/DDBJ databases">
        <title>Novel pathways for hydrocarbon cycling and metabolic interdependencies in hydrothermal sediment communities.</title>
        <authorList>
            <person name="Dombrowski N."/>
            <person name="Seitz K."/>
            <person name="Teske A."/>
            <person name="Baker B."/>
        </authorList>
    </citation>
    <scope>NUCLEOTIDE SEQUENCE [LARGE SCALE GENOMIC DNA]</scope>
</reference>
<accession>A0A1V4QEE1</accession>
<dbReference type="PANTHER" id="PTHR43666:SF1">
    <property type="entry name" value="CONSERVED PROTEIN"/>
    <property type="match status" value="1"/>
</dbReference>
<evidence type="ECO:0000313" key="3">
    <source>
        <dbReference type="Proteomes" id="UP000191663"/>
    </source>
</evidence>
<sequence length="278" mass="30845">MSGRNSSGYVQAGSRNVDDLDFSSLAETAAQKALRSADPIDFPPGQYTTIFEPLAASEFWMYMSYYAFNGKLFNEGRSFLRGRIGKRIIDKRLTIIDDPFNPRGFPFPFDFEGVPKRRLVLIDKGIAKNVVHDSLSATAAKTKSTGHGLAAPNPFGPVPMHLVVRGGDKGLDKLIRETKKGILVTRFHYTNVIDPYKLVFTGMTRDGTFLIEDGKIVRGLKNLRFTENIIEALNRVAGLSRRSFLVASEPGYSGRFGMGTITPVIKIKDFTFTSATEF</sequence>
<dbReference type="SUPFAM" id="SSF111283">
    <property type="entry name" value="Putative modulator of DNA gyrase, PmbA/TldD"/>
    <property type="match status" value="1"/>
</dbReference>
<name>A0A1V4QEE1_UNCW3</name>
<dbReference type="Proteomes" id="UP000191663">
    <property type="component" value="Unassembled WGS sequence"/>
</dbReference>
<evidence type="ECO:0000259" key="1">
    <source>
        <dbReference type="Pfam" id="PF19289"/>
    </source>
</evidence>
<feature type="domain" description="Metalloprotease TldD/E C-terminal" evidence="1">
    <location>
        <begin position="44"/>
        <end position="273"/>
    </location>
</feature>
<organism evidence="2 3">
    <name type="scientific">candidate division WOR-3 bacterium 4484_100</name>
    <dbReference type="NCBI Taxonomy" id="1936077"/>
    <lineage>
        <taxon>Bacteria</taxon>
        <taxon>Bacteria division WOR-3</taxon>
    </lineage>
</organism>
<protein>
    <recommendedName>
        <fullName evidence="1">Metalloprotease TldD/E C-terminal domain-containing protein</fullName>
    </recommendedName>
</protein>
<dbReference type="Pfam" id="PF19289">
    <property type="entry name" value="PmbA_TldD_3rd"/>
    <property type="match status" value="1"/>
</dbReference>
<gene>
    <name evidence="2" type="ORF">BXT86_04965</name>
</gene>
<dbReference type="InterPro" id="IPR045569">
    <property type="entry name" value="Metalloprtase-TldD/E_C"/>
</dbReference>
<dbReference type="EMBL" id="MUKB01000086">
    <property type="protein sequence ID" value="OPX17729.1"/>
    <property type="molecule type" value="Genomic_DNA"/>
</dbReference>
<dbReference type="GO" id="GO:0006508">
    <property type="term" value="P:proteolysis"/>
    <property type="evidence" value="ECO:0007669"/>
    <property type="project" value="InterPro"/>
</dbReference>
<evidence type="ECO:0000313" key="2">
    <source>
        <dbReference type="EMBL" id="OPX17729.1"/>
    </source>
</evidence>
<proteinExistence type="predicted"/>
<dbReference type="GO" id="GO:0008237">
    <property type="term" value="F:metallopeptidase activity"/>
    <property type="evidence" value="ECO:0007669"/>
    <property type="project" value="InterPro"/>
</dbReference>
<comment type="caution">
    <text evidence="2">The sequence shown here is derived from an EMBL/GenBank/DDBJ whole genome shotgun (WGS) entry which is preliminary data.</text>
</comment>
<dbReference type="AlphaFoldDB" id="A0A1V4QEE1"/>
<dbReference type="InterPro" id="IPR036059">
    <property type="entry name" value="TldD/PmbA_sf"/>
</dbReference>